<dbReference type="CDD" id="cd18186">
    <property type="entry name" value="BTB_POZ_ZBTB_KLHL-like"/>
    <property type="match status" value="1"/>
</dbReference>
<name>X6PCV4_RETFI</name>
<dbReference type="Gene3D" id="3.30.710.10">
    <property type="entry name" value="Potassium Channel Kv1.1, Chain A"/>
    <property type="match status" value="1"/>
</dbReference>
<dbReference type="InterPro" id="IPR011333">
    <property type="entry name" value="SKP1/BTB/POZ_sf"/>
</dbReference>
<dbReference type="Proteomes" id="UP000023152">
    <property type="component" value="Unassembled WGS sequence"/>
</dbReference>
<dbReference type="EMBL" id="ASPP01001167">
    <property type="protein sequence ID" value="ETO35918.1"/>
    <property type="molecule type" value="Genomic_DNA"/>
</dbReference>
<reference evidence="3 4" key="1">
    <citation type="journal article" date="2013" name="Curr. Biol.">
        <title>The Genome of the Foraminiferan Reticulomyxa filosa.</title>
        <authorList>
            <person name="Glockner G."/>
            <person name="Hulsmann N."/>
            <person name="Schleicher M."/>
            <person name="Noegel A.A."/>
            <person name="Eichinger L."/>
            <person name="Gallinger C."/>
            <person name="Pawlowski J."/>
            <person name="Sierra R."/>
            <person name="Euteneuer U."/>
            <person name="Pillet L."/>
            <person name="Moustafa A."/>
            <person name="Platzer M."/>
            <person name="Groth M."/>
            <person name="Szafranski K."/>
            <person name="Schliwa M."/>
        </authorList>
    </citation>
    <scope>NUCLEOTIDE SEQUENCE [LARGE SCALE GENOMIC DNA]</scope>
</reference>
<keyword evidence="1" id="KW-1133">Transmembrane helix</keyword>
<gene>
    <name evidence="3" type="ORF">RFI_01142</name>
</gene>
<protein>
    <recommendedName>
        <fullName evidence="2">BTB domain-containing protein</fullName>
    </recommendedName>
</protein>
<dbReference type="PROSITE" id="PS50097">
    <property type="entry name" value="BTB"/>
    <property type="match status" value="1"/>
</dbReference>
<dbReference type="OrthoDB" id="45365at2759"/>
<dbReference type="AlphaFoldDB" id="X6PCV4"/>
<evidence type="ECO:0000259" key="2">
    <source>
        <dbReference type="PROSITE" id="PS50097"/>
    </source>
</evidence>
<proteinExistence type="predicted"/>
<organism evidence="3 4">
    <name type="scientific">Reticulomyxa filosa</name>
    <dbReference type="NCBI Taxonomy" id="46433"/>
    <lineage>
        <taxon>Eukaryota</taxon>
        <taxon>Sar</taxon>
        <taxon>Rhizaria</taxon>
        <taxon>Retaria</taxon>
        <taxon>Foraminifera</taxon>
        <taxon>Monothalamids</taxon>
        <taxon>Reticulomyxidae</taxon>
        <taxon>Reticulomyxa</taxon>
    </lineage>
</organism>
<feature type="transmembrane region" description="Helical" evidence="1">
    <location>
        <begin position="159"/>
        <end position="178"/>
    </location>
</feature>
<keyword evidence="4" id="KW-1185">Reference proteome</keyword>
<evidence type="ECO:0000313" key="4">
    <source>
        <dbReference type="Proteomes" id="UP000023152"/>
    </source>
</evidence>
<dbReference type="SUPFAM" id="SSF54695">
    <property type="entry name" value="POZ domain"/>
    <property type="match status" value="1"/>
</dbReference>
<dbReference type="InterPro" id="IPR000210">
    <property type="entry name" value="BTB/POZ_dom"/>
</dbReference>
<evidence type="ECO:0000313" key="3">
    <source>
        <dbReference type="EMBL" id="ETO35918.1"/>
    </source>
</evidence>
<keyword evidence="1" id="KW-0472">Membrane</keyword>
<feature type="domain" description="BTB" evidence="2">
    <location>
        <begin position="132"/>
        <end position="208"/>
    </location>
</feature>
<keyword evidence="1" id="KW-0812">Transmembrane</keyword>
<feature type="transmembrane region" description="Helical" evidence="1">
    <location>
        <begin position="333"/>
        <end position="354"/>
    </location>
</feature>
<sequence>MTKSLMKWCELLQLRELELRITGQYAQSRKQLREKHHRTVVTEVANDRGAKTSSAVESCSKSNEHEKERVNVCYDLNHPLILRWHSNQRLKANQFLNTSVLINSMTGCKVVCLPQESPMCSSAAETTAGSKVGNGHVLISKVIFAALSKYFESMFGKDWHESLVIFCGSFFLSFFYLLNDEVVLNGVHLEDFILMRDFLYTFDTDIFKHLSREACFKVIELAQFFLCKDLKSGAMNALGRFHMDKETLHLIWSFAHQTSNEELRILCCNYSQEHFCEIFSCCNSRKHLTKQMISEILKNGTLPVSTKYWIYIIYFNYKLFLLLTQNDAQAGLVALYVCCVFFFSVYVVAFTLFFKNFSRKQHSILGSVDKTYKFFG</sequence>
<evidence type="ECO:0000256" key="1">
    <source>
        <dbReference type="SAM" id="Phobius"/>
    </source>
</evidence>
<comment type="caution">
    <text evidence="3">The sequence shown here is derived from an EMBL/GenBank/DDBJ whole genome shotgun (WGS) entry which is preliminary data.</text>
</comment>
<accession>X6PCV4</accession>